<accession>A0ABR9BIW2</accession>
<dbReference type="CDD" id="cd04301">
    <property type="entry name" value="NAT_SF"/>
    <property type="match status" value="1"/>
</dbReference>
<dbReference type="Proteomes" id="UP000649768">
    <property type="component" value="Unassembled WGS sequence"/>
</dbReference>
<dbReference type="InterPro" id="IPR000182">
    <property type="entry name" value="GNAT_dom"/>
</dbReference>
<keyword evidence="3" id="KW-1185">Reference proteome</keyword>
<name>A0ABR9BIW2_9GAMM</name>
<dbReference type="RefSeq" id="WP_192014554.1">
    <property type="nucleotide sequence ID" value="NZ_JACYTP010000001.1"/>
</dbReference>
<dbReference type="SUPFAM" id="SSF55729">
    <property type="entry name" value="Acyl-CoA N-acyltransferases (Nat)"/>
    <property type="match status" value="1"/>
</dbReference>
<dbReference type="Pfam" id="PF00583">
    <property type="entry name" value="Acetyltransf_1"/>
    <property type="match status" value="1"/>
</dbReference>
<feature type="domain" description="N-acetyltransferase" evidence="1">
    <location>
        <begin position="4"/>
        <end position="157"/>
    </location>
</feature>
<organism evidence="2 3">
    <name type="scientific">Photobacterium arenosum</name>
    <dbReference type="NCBI Taxonomy" id="2774143"/>
    <lineage>
        <taxon>Bacteria</taxon>
        <taxon>Pseudomonadati</taxon>
        <taxon>Pseudomonadota</taxon>
        <taxon>Gammaproteobacteria</taxon>
        <taxon>Vibrionales</taxon>
        <taxon>Vibrionaceae</taxon>
        <taxon>Photobacterium</taxon>
    </lineage>
</organism>
<gene>
    <name evidence="2" type="ORF">IFO68_02540</name>
</gene>
<evidence type="ECO:0000313" key="2">
    <source>
        <dbReference type="EMBL" id="MBD8511582.1"/>
    </source>
</evidence>
<proteinExistence type="predicted"/>
<dbReference type="PROSITE" id="PS51186">
    <property type="entry name" value="GNAT"/>
    <property type="match status" value="1"/>
</dbReference>
<evidence type="ECO:0000313" key="3">
    <source>
        <dbReference type="Proteomes" id="UP000649768"/>
    </source>
</evidence>
<dbReference type="EMBL" id="JACYTP010000001">
    <property type="protein sequence ID" value="MBD8511582.1"/>
    <property type="molecule type" value="Genomic_DNA"/>
</dbReference>
<sequence>MKEIDIQGMTPAHLPQVAELSVATEQVKFVGTMEELLVNIDDKLHPHVILDGNTVVGFFLIDTQYGHRYDFAHPEALGLRAFFIDHHHQGKGYAKRAVLALKAFLLSAYPGFDQIYLTVNCKNPAARHCYQQGGFIDTHELYLGGAAGPQHIMRMVL</sequence>
<evidence type="ECO:0000259" key="1">
    <source>
        <dbReference type="PROSITE" id="PS51186"/>
    </source>
</evidence>
<dbReference type="Gene3D" id="3.40.630.30">
    <property type="match status" value="1"/>
</dbReference>
<comment type="caution">
    <text evidence="2">The sequence shown here is derived from an EMBL/GenBank/DDBJ whole genome shotgun (WGS) entry which is preliminary data.</text>
</comment>
<reference evidence="2 3" key="1">
    <citation type="submission" date="2020-09" db="EMBL/GenBank/DDBJ databases">
        <title>Photobacterium sp. CAU 1568 isolated from sand of Sido Beach.</title>
        <authorList>
            <person name="Kim W."/>
        </authorList>
    </citation>
    <scope>NUCLEOTIDE SEQUENCE [LARGE SCALE GENOMIC DNA]</scope>
    <source>
        <strain evidence="2 3">CAU 1568</strain>
    </source>
</reference>
<protein>
    <submittedName>
        <fullName evidence="2">GNAT family N-acetyltransferase</fullName>
    </submittedName>
</protein>
<dbReference type="InterPro" id="IPR016181">
    <property type="entry name" value="Acyl_CoA_acyltransferase"/>
</dbReference>